<dbReference type="Proteomes" id="UP000717585">
    <property type="component" value="Unassembled WGS sequence"/>
</dbReference>
<feature type="transmembrane region" description="Helical" evidence="1">
    <location>
        <begin position="77"/>
        <end position="103"/>
    </location>
</feature>
<evidence type="ECO:0000256" key="1">
    <source>
        <dbReference type="SAM" id="Phobius"/>
    </source>
</evidence>
<feature type="transmembrane region" description="Helical" evidence="1">
    <location>
        <begin position="115"/>
        <end position="132"/>
    </location>
</feature>
<comment type="caution">
    <text evidence="2">The sequence shown here is derived from an EMBL/GenBank/DDBJ whole genome shotgun (WGS) entry which is preliminary data.</text>
</comment>
<dbReference type="PANTHER" id="PTHR31134:SF1">
    <property type="entry name" value="TRANSMEMBRANE PROTEIN 128"/>
    <property type="match status" value="1"/>
</dbReference>
<dbReference type="InterPro" id="IPR033579">
    <property type="entry name" value="TMEM128"/>
</dbReference>
<dbReference type="OrthoDB" id="58903at2759"/>
<keyword evidence="1" id="KW-0472">Membrane</keyword>
<reference evidence="2" key="1">
    <citation type="submission" date="2021-05" db="EMBL/GenBank/DDBJ databases">
        <title>A free-living protist that lacks canonical eukaryotic 1 DNA replication and segregation systems.</title>
        <authorList>
            <person name="Salas-Leiva D.E."/>
            <person name="Tromer E.C."/>
            <person name="Curtis B.A."/>
            <person name="Jerlstrom-Hultqvist J."/>
            <person name="Kolisko M."/>
            <person name="Yi Z."/>
            <person name="Salas-Leiva J.S."/>
            <person name="Gallot-Lavallee L."/>
            <person name="Kops G.J.P.L."/>
            <person name="Archibald J.M."/>
            <person name="Simpson A.G.B."/>
            <person name="Roger A.J."/>
        </authorList>
    </citation>
    <scope>NUCLEOTIDE SEQUENCE</scope>
    <source>
        <strain evidence="2">BICM</strain>
    </source>
</reference>
<proteinExistence type="predicted"/>
<dbReference type="EMBL" id="JAHDYR010000066">
    <property type="protein sequence ID" value="KAG9390159.1"/>
    <property type="molecule type" value="Genomic_DNA"/>
</dbReference>
<keyword evidence="1" id="KW-0812">Transmembrane</keyword>
<gene>
    <name evidence="2" type="ORF">J8273_8199</name>
</gene>
<feature type="transmembrane region" description="Helical" evidence="1">
    <location>
        <begin position="48"/>
        <end position="65"/>
    </location>
</feature>
<evidence type="ECO:0000313" key="2">
    <source>
        <dbReference type="EMBL" id="KAG9390159.1"/>
    </source>
</evidence>
<name>A0A8J6DXH3_9EUKA</name>
<accession>A0A8J6DXH3</accession>
<sequence length="179" mass="20269">MTDDGAAVYRRLAPDIQDYEEERYIDDLITKVENRETGLGTRFLKLESAIWVFAAVALLFFTRPIPRMYTDPAVPKLYAYIATAAAAVVLGITLYYSVFLNIVKRDSNYLKRSEFLFTVAAGAVIVAFFAFLRCLWPLYGWLTPVLIFICFMAVLHGSSFLPWKDNSGGKPEEEVKATQ</sequence>
<organism evidence="2 3">
    <name type="scientific">Carpediemonas membranifera</name>
    <dbReference type="NCBI Taxonomy" id="201153"/>
    <lineage>
        <taxon>Eukaryota</taxon>
        <taxon>Metamonada</taxon>
        <taxon>Carpediemonas-like organisms</taxon>
        <taxon>Carpediemonas</taxon>
    </lineage>
</organism>
<dbReference type="AlphaFoldDB" id="A0A8J6DXH3"/>
<dbReference type="PANTHER" id="PTHR31134">
    <property type="entry name" value="TRANSMEMBRANE PROTEIN 128"/>
    <property type="match status" value="1"/>
</dbReference>
<feature type="transmembrane region" description="Helical" evidence="1">
    <location>
        <begin position="138"/>
        <end position="161"/>
    </location>
</feature>
<protein>
    <submittedName>
        <fullName evidence="2">Uncharacterized protein</fullName>
    </submittedName>
</protein>
<keyword evidence="3" id="KW-1185">Reference proteome</keyword>
<evidence type="ECO:0000313" key="3">
    <source>
        <dbReference type="Proteomes" id="UP000717585"/>
    </source>
</evidence>
<keyword evidence="1" id="KW-1133">Transmembrane helix</keyword>
<dbReference type="Pfam" id="PF20479">
    <property type="entry name" value="TMEM128"/>
    <property type="match status" value="1"/>
</dbReference>